<gene>
    <name evidence="1" type="ORF">FHR82_007698</name>
</gene>
<name>A0A7W7QDI0_9PSEU</name>
<accession>A0A7W7QDI0</accession>
<reference evidence="1 2" key="1">
    <citation type="submission" date="2020-08" db="EMBL/GenBank/DDBJ databases">
        <title>Genomic Encyclopedia of Type Strains, Phase III (KMG-III): the genomes of soil and plant-associated and newly described type strains.</title>
        <authorList>
            <person name="Whitman W."/>
        </authorList>
    </citation>
    <scope>NUCLEOTIDE SEQUENCE [LARGE SCALE GENOMIC DNA]</scope>
    <source>
        <strain evidence="1 2">CECT 8960</strain>
    </source>
</reference>
<dbReference type="AlphaFoldDB" id="A0A7W7QDI0"/>
<comment type="caution">
    <text evidence="1">The sequence shown here is derived from an EMBL/GenBank/DDBJ whole genome shotgun (WGS) entry which is preliminary data.</text>
</comment>
<sequence length="143" mass="16061">MLVMERQGAVTFLISEGSREVTSFTHFAQTPCDIDGIAYWLTREGRERFWLEGPTGTVGVAHRAGRGELLISCHPHELYLRRTGRFSRRWELHEGEQVVGSCRSTTFSGESDLPAHLPLPLRVFAFYVVIATQTIEGGLAIWA</sequence>
<evidence type="ECO:0000313" key="1">
    <source>
        <dbReference type="EMBL" id="MBB4911438.1"/>
    </source>
</evidence>
<dbReference type="RefSeq" id="WP_184815426.1">
    <property type="nucleotide sequence ID" value="NZ_JACHJQ010000009.1"/>
</dbReference>
<protein>
    <submittedName>
        <fullName evidence="1">Uncharacterized protein</fullName>
    </submittedName>
</protein>
<dbReference type="Proteomes" id="UP000520767">
    <property type="component" value="Unassembled WGS sequence"/>
</dbReference>
<organism evidence="1 2">
    <name type="scientific">Actinophytocola algeriensis</name>
    <dbReference type="NCBI Taxonomy" id="1768010"/>
    <lineage>
        <taxon>Bacteria</taxon>
        <taxon>Bacillati</taxon>
        <taxon>Actinomycetota</taxon>
        <taxon>Actinomycetes</taxon>
        <taxon>Pseudonocardiales</taxon>
        <taxon>Pseudonocardiaceae</taxon>
    </lineage>
</organism>
<dbReference type="EMBL" id="JACHJQ010000009">
    <property type="protein sequence ID" value="MBB4911438.1"/>
    <property type="molecule type" value="Genomic_DNA"/>
</dbReference>
<evidence type="ECO:0000313" key="2">
    <source>
        <dbReference type="Proteomes" id="UP000520767"/>
    </source>
</evidence>
<keyword evidence="2" id="KW-1185">Reference proteome</keyword>
<proteinExistence type="predicted"/>